<reference evidence="1" key="1">
    <citation type="journal article" date="2021" name="PeerJ">
        <title>Extensive microbial diversity within the chicken gut microbiome revealed by metagenomics and culture.</title>
        <authorList>
            <person name="Gilroy R."/>
            <person name="Ravi A."/>
            <person name="Getino M."/>
            <person name="Pursley I."/>
            <person name="Horton D.L."/>
            <person name="Alikhan N.F."/>
            <person name="Baker D."/>
            <person name="Gharbi K."/>
            <person name="Hall N."/>
            <person name="Watson M."/>
            <person name="Adriaenssens E.M."/>
            <person name="Foster-Nyarko E."/>
            <person name="Jarju S."/>
            <person name="Secka A."/>
            <person name="Antonio M."/>
            <person name="Oren A."/>
            <person name="Chaudhuri R.R."/>
            <person name="La Ragione R."/>
            <person name="Hildebrand F."/>
            <person name="Pallen M.J."/>
        </authorList>
    </citation>
    <scope>NUCLEOTIDE SEQUENCE</scope>
    <source>
        <strain evidence="1">F6-686</strain>
    </source>
</reference>
<dbReference type="Proteomes" id="UP000823844">
    <property type="component" value="Unassembled WGS sequence"/>
</dbReference>
<name>A0A9E2KTK2_9LACO</name>
<organism evidence="1 2">
    <name type="scientific">Candidatus Lactobacillus pullistercoris</name>
    <dbReference type="NCBI Taxonomy" id="2838636"/>
    <lineage>
        <taxon>Bacteria</taxon>
        <taxon>Bacillati</taxon>
        <taxon>Bacillota</taxon>
        <taxon>Bacilli</taxon>
        <taxon>Lactobacillales</taxon>
        <taxon>Lactobacillaceae</taxon>
        <taxon>Lactobacillus</taxon>
    </lineage>
</organism>
<sequence length="94" mass="11124">MNSKKELIDEIKEKENELMTTYSPKKWQALRPENTLILDLQTAESEKYAKLMKILDRSEGLVRVTSSYEDLNSYLNQLKRNCNELEAMFAKYEK</sequence>
<accession>A0A9E2KTK2</accession>
<evidence type="ECO:0000313" key="2">
    <source>
        <dbReference type="Proteomes" id="UP000823844"/>
    </source>
</evidence>
<dbReference type="EMBL" id="JAHLFT010000125">
    <property type="protein sequence ID" value="MBU3829275.1"/>
    <property type="molecule type" value="Genomic_DNA"/>
</dbReference>
<proteinExistence type="predicted"/>
<comment type="caution">
    <text evidence="1">The sequence shown here is derived from an EMBL/GenBank/DDBJ whole genome shotgun (WGS) entry which is preliminary data.</text>
</comment>
<gene>
    <name evidence="1" type="ORF">H9806_09260</name>
</gene>
<reference evidence="1" key="2">
    <citation type="submission" date="2021-04" db="EMBL/GenBank/DDBJ databases">
        <authorList>
            <person name="Gilroy R."/>
        </authorList>
    </citation>
    <scope>NUCLEOTIDE SEQUENCE</scope>
    <source>
        <strain evidence="1">F6-686</strain>
    </source>
</reference>
<dbReference type="AlphaFoldDB" id="A0A9E2KTK2"/>
<protein>
    <submittedName>
        <fullName evidence="1">Uncharacterized protein</fullName>
    </submittedName>
</protein>
<evidence type="ECO:0000313" key="1">
    <source>
        <dbReference type="EMBL" id="MBU3829275.1"/>
    </source>
</evidence>